<dbReference type="InterPro" id="IPR001357">
    <property type="entry name" value="BRCT_dom"/>
</dbReference>
<gene>
    <name evidence="3" type="ORF">B0A48_06535</name>
</gene>
<feature type="compositionally biased region" description="Polar residues" evidence="1">
    <location>
        <begin position="958"/>
        <end position="974"/>
    </location>
</feature>
<evidence type="ECO:0000259" key="2">
    <source>
        <dbReference type="PROSITE" id="PS50172"/>
    </source>
</evidence>
<accession>A0A1V8TBB2</accession>
<feature type="compositionally biased region" description="Polar residues" evidence="1">
    <location>
        <begin position="161"/>
        <end position="175"/>
    </location>
</feature>
<feature type="region of interest" description="Disordered" evidence="1">
    <location>
        <begin position="953"/>
        <end position="998"/>
    </location>
</feature>
<evidence type="ECO:0000256" key="1">
    <source>
        <dbReference type="SAM" id="MobiDB-lite"/>
    </source>
</evidence>
<feature type="domain" description="BRCT" evidence="2">
    <location>
        <begin position="999"/>
        <end position="1087"/>
    </location>
</feature>
<dbReference type="SUPFAM" id="SSF52113">
    <property type="entry name" value="BRCT domain"/>
    <property type="match status" value="1"/>
</dbReference>
<feature type="region of interest" description="Disordered" evidence="1">
    <location>
        <begin position="32"/>
        <end position="95"/>
    </location>
</feature>
<dbReference type="OrthoDB" id="2384350at2759"/>
<feature type="compositionally biased region" description="Acidic residues" evidence="1">
    <location>
        <begin position="273"/>
        <end position="290"/>
    </location>
</feature>
<feature type="compositionally biased region" description="Low complexity" evidence="1">
    <location>
        <begin position="32"/>
        <end position="45"/>
    </location>
</feature>
<feature type="compositionally biased region" description="Polar residues" evidence="1">
    <location>
        <begin position="796"/>
        <end position="809"/>
    </location>
</feature>
<dbReference type="Proteomes" id="UP000192596">
    <property type="component" value="Unassembled WGS sequence"/>
</dbReference>
<dbReference type="EMBL" id="NAJO01000012">
    <property type="protein sequence ID" value="OQO08665.1"/>
    <property type="molecule type" value="Genomic_DNA"/>
</dbReference>
<evidence type="ECO:0000313" key="4">
    <source>
        <dbReference type="Proteomes" id="UP000192596"/>
    </source>
</evidence>
<feature type="compositionally biased region" description="Low complexity" evidence="1">
    <location>
        <begin position="182"/>
        <end position="191"/>
    </location>
</feature>
<dbReference type="CDD" id="cd17716">
    <property type="entry name" value="BRCT_microcephalin_rpt1"/>
    <property type="match status" value="1"/>
</dbReference>
<feature type="compositionally biased region" description="Polar residues" evidence="1">
    <location>
        <begin position="250"/>
        <end position="261"/>
    </location>
</feature>
<dbReference type="InParanoid" id="A0A1V8TBB2"/>
<feature type="region of interest" description="Disordered" evidence="1">
    <location>
        <begin position="228"/>
        <end position="306"/>
    </location>
</feature>
<feature type="compositionally biased region" description="Polar residues" evidence="1">
    <location>
        <begin position="859"/>
        <end position="871"/>
    </location>
</feature>
<evidence type="ECO:0000313" key="3">
    <source>
        <dbReference type="EMBL" id="OQO08665.1"/>
    </source>
</evidence>
<keyword evidence="4" id="KW-1185">Reference proteome</keyword>
<feature type="compositionally biased region" description="Low complexity" evidence="1">
    <location>
        <begin position="1138"/>
        <end position="1153"/>
    </location>
</feature>
<feature type="region of interest" description="Disordered" evidence="1">
    <location>
        <begin position="129"/>
        <end position="204"/>
    </location>
</feature>
<feature type="compositionally biased region" description="Low complexity" evidence="1">
    <location>
        <begin position="838"/>
        <end position="855"/>
    </location>
</feature>
<feature type="compositionally biased region" description="Polar residues" evidence="1">
    <location>
        <begin position="893"/>
        <end position="914"/>
    </location>
</feature>
<reference evidence="4" key="1">
    <citation type="submission" date="2017-03" db="EMBL/GenBank/DDBJ databases">
        <title>Genomes of endolithic fungi from Antarctica.</title>
        <authorList>
            <person name="Coleine C."/>
            <person name="Masonjones S."/>
            <person name="Stajich J.E."/>
        </authorList>
    </citation>
    <scope>NUCLEOTIDE SEQUENCE [LARGE SCALE GENOMIC DNA]</scope>
    <source>
        <strain evidence="4">CCFEE 5527</strain>
    </source>
</reference>
<feature type="region of interest" description="Disordered" evidence="1">
    <location>
        <begin position="1135"/>
        <end position="1154"/>
    </location>
</feature>
<dbReference type="PROSITE" id="PS50172">
    <property type="entry name" value="BRCT"/>
    <property type="match status" value="1"/>
</dbReference>
<dbReference type="InterPro" id="IPR036420">
    <property type="entry name" value="BRCT_dom_sf"/>
</dbReference>
<proteinExistence type="predicted"/>
<dbReference type="AlphaFoldDB" id="A0A1V8TBB2"/>
<feature type="region of interest" description="Disordered" evidence="1">
    <location>
        <begin position="781"/>
        <end position="935"/>
    </location>
</feature>
<dbReference type="Gene3D" id="3.40.50.10190">
    <property type="entry name" value="BRCT domain"/>
    <property type="match status" value="1"/>
</dbReference>
<protein>
    <recommendedName>
        <fullName evidence="2">BRCT domain-containing protein</fullName>
    </recommendedName>
</protein>
<name>A0A1V8TBB2_9PEZI</name>
<sequence length="1225" mass="132275">MVATRRGARTAPVEEAIPEETILALRKKPIRKATATKATPATAKTSALRGTRSRTAAVLEAEGEVTADENQAKETVAPAKLRAKKAMPVEPQPPNHAAIEMNEAVQATKGAATKAKRPVLSQRTRTIAPPDPEVEAAPRATRQTKSKADAPKVLSPKKIMQINTMRSRGTTASTEAKTKAQVRPTVQVTARTTRRRKVSDENEDVPTSHIVIDLDSDVEIVEPVKSMCRTASPAKPSSQKRAELVGESEASMSSRPTTPSDSPAPVFRQPVDYTEDEVDGAVSEGDEDEDVVHHSTSEDELCGPKTPMKRAVGGNSTQFCNSAQKSRNAAAPLASVARTVIKGTIPPVAEAQSNPPAMSQHRSRDAANKAIGEHETAEHYDDTQVLDSDIETIHHEPWITHDDPNETIIISDGEADSSLTMLSSTPQPPIPTHDFYVAPSAPSSVSRTLSTPMATYESDDSVVISPVRAQPQPEYDEEDLEDASLDDVSDVTVDHSASLEPETIPWENLRQDVTIPVNFDLHFAHVRSPAVQPLQDLHEGSLDMSDMRTTRLVTTSTYFTASPVRDQTVNLNDFIDFGALAEPTQRLELPLPAAVDYDPGEESEEEDEVDWCAQEAPIAQSQDVEESEAEDDLDEVTVVITRGVSSTPSTGERESLVDPSMEGVALGNEQPMDNNTVCHTSQADGEKFEGSADNMADAIDANDASVPHYALPTVAFDARRKSLPAFGQHTPVKADSRPNTSDGASIARVARPFEQPWWTHSRRQSTSSGVAATPMRLTAHKSTSTPTLALREDLSGTPSRIAQRSAQQTPRERFPRLAPQDDYERHAQTIAGPTRYQTPPRKATPRAATALRPKAIVNQVPSTTRIATPSATPRARYPRLTAEEVPQPAPATPVQSASGTTSLTAQGPQSTSHRPSAARPVADVGKPVATPRQRFPRLAARNSYSEHAATISAVSHFHTPTQASPKRPSTTLRPQATPIKTPLKPAGQVTPARAAMTPHPSAPLRGAMILVEIFTLDGASASAPFIALLHRLGARTTKNWSERVTHVVFKDGSPTTLQKVRLHNKDAETSGKGTKVHCVNSRWVSDCESDGSRCDETDEAYAVDVTEIPRGGSRRRKSMEPSALINIGGNVVKDRKSSLGGRSSGGRTSFGRSPLKALTFESPVKSAVVKENVAESRLDEEPATPAYLAAPDKLVQMTAPMKRVKKLELNAGQGRRLTSLWEARD</sequence>
<organism evidence="3 4">
    <name type="scientific">Cryoendolithus antarcticus</name>
    <dbReference type="NCBI Taxonomy" id="1507870"/>
    <lineage>
        <taxon>Eukaryota</taxon>
        <taxon>Fungi</taxon>
        <taxon>Dikarya</taxon>
        <taxon>Ascomycota</taxon>
        <taxon>Pezizomycotina</taxon>
        <taxon>Dothideomycetes</taxon>
        <taxon>Dothideomycetidae</taxon>
        <taxon>Cladosporiales</taxon>
        <taxon>Cladosporiaceae</taxon>
        <taxon>Cryoendolithus</taxon>
    </lineage>
</organism>
<dbReference type="STRING" id="1507870.A0A1V8TBB2"/>
<comment type="caution">
    <text evidence="3">The sequence shown here is derived from an EMBL/GenBank/DDBJ whole genome shotgun (WGS) entry which is preliminary data.</text>
</comment>